<protein>
    <submittedName>
        <fullName evidence="3">N-acetyltransferase domain-containing protein</fullName>
    </submittedName>
</protein>
<evidence type="ECO:0000313" key="3">
    <source>
        <dbReference type="WBParaSite" id="BPAG_0000344001-mRNA-1"/>
    </source>
</evidence>
<dbReference type="WBParaSite" id="BPAG_0000344001-mRNA-1">
    <property type="protein sequence ID" value="BPAG_0000344001-mRNA-1"/>
    <property type="gene ID" value="BPAG_0000344001"/>
</dbReference>
<proteinExistence type="predicted"/>
<keyword evidence="2" id="KW-1185">Reference proteome</keyword>
<accession>A0A0N4T5F9</accession>
<evidence type="ECO:0000313" key="2">
    <source>
        <dbReference type="Proteomes" id="UP000278627"/>
    </source>
</evidence>
<dbReference type="Proteomes" id="UP000278627">
    <property type="component" value="Unassembled WGS sequence"/>
</dbReference>
<dbReference type="EMBL" id="UZAD01000959">
    <property type="protein sequence ID" value="VDN84596.1"/>
    <property type="molecule type" value="Genomic_DNA"/>
</dbReference>
<sequence length="163" mass="18209">MVLQEMRMTEGVNTCPCEALCSGAPFPSTSHKCLHSKVLIARMTALGIEREGVIGAIVSETVFSREGKQMDNGMMLLDFLLSHLLHKTWTAIVETDDLNSQTWADRAHLAPFLHLRKEPQHICGLSRERWIENRRSGPHADSSGLWSLEINPGDDNLAGQHPR</sequence>
<dbReference type="AlphaFoldDB" id="A0A0N4T5F9"/>
<evidence type="ECO:0000313" key="1">
    <source>
        <dbReference type="EMBL" id="VDN84596.1"/>
    </source>
</evidence>
<reference evidence="3" key="1">
    <citation type="submission" date="2017-02" db="UniProtKB">
        <authorList>
            <consortium name="WormBaseParasite"/>
        </authorList>
    </citation>
    <scope>IDENTIFICATION</scope>
</reference>
<gene>
    <name evidence="1" type="ORF">BPAG_LOCUS3410</name>
</gene>
<name>A0A0N4T5F9_BRUPA</name>
<organism evidence="3">
    <name type="scientific">Brugia pahangi</name>
    <name type="common">Filarial nematode worm</name>
    <dbReference type="NCBI Taxonomy" id="6280"/>
    <lineage>
        <taxon>Eukaryota</taxon>
        <taxon>Metazoa</taxon>
        <taxon>Ecdysozoa</taxon>
        <taxon>Nematoda</taxon>
        <taxon>Chromadorea</taxon>
        <taxon>Rhabditida</taxon>
        <taxon>Spirurina</taxon>
        <taxon>Spiruromorpha</taxon>
        <taxon>Filarioidea</taxon>
        <taxon>Onchocercidae</taxon>
        <taxon>Brugia</taxon>
    </lineage>
</organism>
<reference evidence="1 2" key="2">
    <citation type="submission" date="2018-11" db="EMBL/GenBank/DDBJ databases">
        <authorList>
            <consortium name="Pathogen Informatics"/>
        </authorList>
    </citation>
    <scope>NUCLEOTIDE SEQUENCE [LARGE SCALE GENOMIC DNA]</scope>
</reference>